<evidence type="ECO:0000256" key="1">
    <source>
        <dbReference type="SAM" id="Phobius"/>
    </source>
</evidence>
<evidence type="ECO:0000313" key="3">
    <source>
        <dbReference type="Proteomes" id="UP001500416"/>
    </source>
</evidence>
<feature type="transmembrane region" description="Helical" evidence="1">
    <location>
        <begin position="35"/>
        <end position="55"/>
    </location>
</feature>
<dbReference type="Proteomes" id="UP001500416">
    <property type="component" value="Unassembled WGS sequence"/>
</dbReference>
<dbReference type="EMBL" id="BAAABU010000003">
    <property type="protein sequence ID" value="GAA0218929.1"/>
    <property type="molecule type" value="Genomic_DNA"/>
</dbReference>
<proteinExistence type="predicted"/>
<accession>A0ABN0TDF8</accession>
<gene>
    <name evidence="2" type="ORF">GCM10010492_16030</name>
</gene>
<comment type="caution">
    <text evidence="2">The sequence shown here is derived from an EMBL/GenBank/DDBJ whole genome shotgun (WGS) entry which is preliminary data.</text>
</comment>
<organism evidence="2 3">
    <name type="scientific">Saccharothrix mutabilis subsp. mutabilis</name>
    <dbReference type="NCBI Taxonomy" id="66855"/>
    <lineage>
        <taxon>Bacteria</taxon>
        <taxon>Bacillati</taxon>
        <taxon>Actinomycetota</taxon>
        <taxon>Actinomycetes</taxon>
        <taxon>Pseudonocardiales</taxon>
        <taxon>Pseudonocardiaceae</taxon>
        <taxon>Saccharothrix</taxon>
    </lineage>
</organism>
<reference evidence="2 3" key="1">
    <citation type="journal article" date="2019" name="Int. J. Syst. Evol. Microbiol.">
        <title>The Global Catalogue of Microorganisms (GCM) 10K type strain sequencing project: providing services to taxonomists for standard genome sequencing and annotation.</title>
        <authorList>
            <consortium name="The Broad Institute Genomics Platform"/>
            <consortium name="The Broad Institute Genome Sequencing Center for Infectious Disease"/>
            <person name="Wu L."/>
            <person name="Ma J."/>
        </authorList>
    </citation>
    <scope>NUCLEOTIDE SEQUENCE [LARGE SCALE GENOMIC DNA]</scope>
    <source>
        <strain evidence="2 3">JCM 3380</strain>
    </source>
</reference>
<sequence>MNTTLPPARDLPPGRQAEIRARVERAVTARRPFRFAPLVTAVTAVGAVVAVVAFLQPWQRNDAVDPAQSAATAPVTTTSPTPTTPVIAGLTSQRIAEIEEGCVKISTGSGKGTLYQYGEDEAGKWALVYTESAALICTIDGPSMPYNAGFSTVRDLAWMTDPVAIDANGGSAGGDVLGNKEIYRGLHGTASAAGRVTPEVGRVTFTYDGQTVDATIANGTFVARNIFPADWSIPAEDGFEVRAYDKAGKLLASSVDLGKKCFATPDGRVVHGAWNMADQDVTKCSKAVRWK</sequence>
<protein>
    <submittedName>
        <fullName evidence="2">Uncharacterized protein</fullName>
    </submittedName>
</protein>
<keyword evidence="1" id="KW-0812">Transmembrane</keyword>
<keyword evidence="3" id="KW-1185">Reference proteome</keyword>
<evidence type="ECO:0000313" key="2">
    <source>
        <dbReference type="EMBL" id="GAA0218929.1"/>
    </source>
</evidence>
<keyword evidence="1" id="KW-0472">Membrane</keyword>
<name>A0ABN0TDF8_9PSEU</name>
<keyword evidence="1" id="KW-1133">Transmembrane helix</keyword>
<dbReference type="RefSeq" id="WP_343933003.1">
    <property type="nucleotide sequence ID" value="NZ_BAAABU010000003.1"/>
</dbReference>